<comment type="caution">
    <text evidence="3">The sequence shown here is derived from an EMBL/GenBank/DDBJ whole genome shotgun (WGS) entry which is preliminary data.</text>
</comment>
<evidence type="ECO:0000313" key="4">
    <source>
        <dbReference type="Proteomes" id="UP000193648"/>
    </source>
</evidence>
<keyword evidence="4" id="KW-1185">Reference proteome</keyword>
<dbReference type="RefSeq" id="XP_021877561.1">
    <property type="nucleotide sequence ID" value="XM_022025481.1"/>
</dbReference>
<feature type="chain" id="PRO_5012417926" evidence="2">
    <location>
        <begin position="31"/>
        <end position="276"/>
    </location>
</feature>
<dbReference type="OrthoDB" id="2443111at2759"/>
<feature type="region of interest" description="Disordered" evidence="1">
    <location>
        <begin position="74"/>
        <end position="147"/>
    </location>
</feature>
<organism evidence="3 4">
    <name type="scientific">Lobosporangium transversale</name>
    <dbReference type="NCBI Taxonomy" id="64571"/>
    <lineage>
        <taxon>Eukaryota</taxon>
        <taxon>Fungi</taxon>
        <taxon>Fungi incertae sedis</taxon>
        <taxon>Mucoromycota</taxon>
        <taxon>Mortierellomycotina</taxon>
        <taxon>Mortierellomycetes</taxon>
        <taxon>Mortierellales</taxon>
        <taxon>Mortierellaceae</taxon>
        <taxon>Lobosporangium</taxon>
    </lineage>
</organism>
<dbReference type="InParanoid" id="A0A1Y2GFV8"/>
<accession>A0A1Y2GFV8</accession>
<reference evidence="3 4" key="1">
    <citation type="submission" date="2016-07" db="EMBL/GenBank/DDBJ databases">
        <title>Pervasive Adenine N6-methylation of Active Genes in Fungi.</title>
        <authorList>
            <consortium name="DOE Joint Genome Institute"/>
            <person name="Mondo S.J."/>
            <person name="Dannebaum R.O."/>
            <person name="Kuo R.C."/>
            <person name="Labutti K."/>
            <person name="Haridas S."/>
            <person name="Kuo A."/>
            <person name="Salamov A."/>
            <person name="Ahrendt S.R."/>
            <person name="Lipzen A."/>
            <person name="Sullivan W."/>
            <person name="Andreopoulos W.B."/>
            <person name="Clum A."/>
            <person name="Lindquist E."/>
            <person name="Daum C."/>
            <person name="Ramamoorthy G.K."/>
            <person name="Gryganskyi A."/>
            <person name="Culley D."/>
            <person name="Magnuson J.K."/>
            <person name="James T.Y."/>
            <person name="O'Malley M.A."/>
            <person name="Stajich J.E."/>
            <person name="Spatafora J.W."/>
            <person name="Visel A."/>
            <person name="Grigoriev I.V."/>
        </authorList>
    </citation>
    <scope>NUCLEOTIDE SEQUENCE [LARGE SCALE GENOMIC DNA]</scope>
    <source>
        <strain evidence="3 4">NRRL 3116</strain>
    </source>
</reference>
<dbReference type="Proteomes" id="UP000193648">
    <property type="component" value="Unassembled WGS sequence"/>
</dbReference>
<gene>
    <name evidence="3" type="ORF">BCR41DRAFT_361188</name>
</gene>
<evidence type="ECO:0000313" key="3">
    <source>
        <dbReference type="EMBL" id="ORZ06398.1"/>
    </source>
</evidence>
<dbReference type="AlphaFoldDB" id="A0A1Y2GFV8"/>
<feature type="compositionally biased region" description="Polar residues" evidence="1">
    <location>
        <begin position="77"/>
        <end position="86"/>
    </location>
</feature>
<feature type="signal peptide" evidence="2">
    <location>
        <begin position="1"/>
        <end position="30"/>
    </location>
</feature>
<protein>
    <submittedName>
        <fullName evidence="3">Uncharacterized protein</fullName>
    </submittedName>
</protein>
<dbReference type="EMBL" id="MCFF01000046">
    <property type="protein sequence ID" value="ORZ06398.1"/>
    <property type="molecule type" value="Genomic_DNA"/>
</dbReference>
<keyword evidence="2" id="KW-0732">Signal</keyword>
<sequence>MISNRRLSNTSLLAATIFSLLILQSPSSHAAPISKLLPIAPRHPATFFSASSLSSLSQLQLSETQLLLEQQQQLQQVQRQPTSTGRAQIRRRRLEEPPFASSSDTVAESWFRSQQQQSQQQPQQQQQTINTDPSPPSWPSQQESKPIWSDRTLEGHAVLDEDDDDAGNELLDTEADGFLRPDADDEIEDTIEGQILVEEEEDEDEGEGYEDQFGENDIGLQNEVDEDMYTFMESRNHERTPHQVDPMWKGMIRKLSPVAGLPEKINGESAQIISNV</sequence>
<feature type="compositionally biased region" description="Low complexity" evidence="1">
    <location>
        <begin position="113"/>
        <end position="127"/>
    </location>
</feature>
<name>A0A1Y2GFV8_9FUNG</name>
<evidence type="ECO:0000256" key="1">
    <source>
        <dbReference type="SAM" id="MobiDB-lite"/>
    </source>
</evidence>
<evidence type="ECO:0000256" key="2">
    <source>
        <dbReference type="SAM" id="SignalP"/>
    </source>
</evidence>
<proteinExistence type="predicted"/>
<dbReference type="GeneID" id="33567325"/>